<evidence type="ECO:0008006" key="3">
    <source>
        <dbReference type="Google" id="ProtNLM"/>
    </source>
</evidence>
<dbReference type="GO" id="GO:0016020">
    <property type="term" value="C:membrane"/>
    <property type="evidence" value="ECO:0007669"/>
    <property type="project" value="TreeGrafter"/>
</dbReference>
<dbReference type="AlphaFoldDB" id="A0A1Y3EJ67"/>
<feature type="non-terminal residue" evidence="1">
    <location>
        <position position="306"/>
    </location>
</feature>
<dbReference type="InterPro" id="IPR016024">
    <property type="entry name" value="ARM-type_fold"/>
</dbReference>
<evidence type="ECO:0000313" key="1">
    <source>
        <dbReference type="EMBL" id="OUC45164.1"/>
    </source>
</evidence>
<dbReference type="EMBL" id="LVZM01010513">
    <property type="protein sequence ID" value="OUC45164.1"/>
    <property type="molecule type" value="Genomic_DNA"/>
</dbReference>
<dbReference type="InterPro" id="IPR040108">
    <property type="entry name" value="Laa1/Sip1/HEATR5"/>
</dbReference>
<accession>A0A1Y3EJ67</accession>
<organism evidence="1 2">
    <name type="scientific">Trichinella nativa</name>
    <dbReference type="NCBI Taxonomy" id="6335"/>
    <lineage>
        <taxon>Eukaryota</taxon>
        <taxon>Metazoa</taxon>
        <taxon>Ecdysozoa</taxon>
        <taxon>Nematoda</taxon>
        <taxon>Enoplea</taxon>
        <taxon>Dorylaimia</taxon>
        <taxon>Trichinellida</taxon>
        <taxon>Trichinellidae</taxon>
        <taxon>Trichinella</taxon>
    </lineage>
</organism>
<dbReference type="GO" id="GO:0005829">
    <property type="term" value="C:cytosol"/>
    <property type="evidence" value="ECO:0007669"/>
    <property type="project" value="GOC"/>
</dbReference>
<dbReference type="SUPFAM" id="SSF48371">
    <property type="entry name" value="ARM repeat"/>
    <property type="match status" value="1"/>
</dbReference>
<feature type="non-terminal residue" evidence="1">
    <location>
        <position position="1"/>
    </location>
</feature>
<dbReference type="PANTHER" id="PTHR21663">
    <property type="entry name" value="HYPOTHETICAL HEAT DOMAIN-CONTAINING"/>
    <property type="match status" value="1"/>
</dbReference>
<dbReference type="GO" id="GO:0030139">
    <property type="term" value="C:endocytic vesicle"/>
    <property type="evidence" value="ECO:0007669"/>
    <property type="project" value="TreeGrafter"/>
</dbReference>
<dbReference type="InterPro" id="IPR011989">
    <property type="entry name" value="ARM-like"/>
</dbReference>
<protein>
    <recommendedName>
        <fullName evidence="3">HEAT repeat protein</fullName>
    </recommendedName>
</protein>
<dbReference type="Gene3D" id="1.25.10.10">
    <property type="entry name" value="Leucine-rich Repeat Variant"/>
    <property type="match status" value="1"/>
</dbReference>
<proteinExistence type="predicted"/>
<evidence type="ECO:0000313" key="2">
    <source>
        <dbReference type="Proteomes" id="UP000243006"/>
    </source>
</evidence>
<dbReference type="GO" id="GO:0006897">
    <property type="term" value="P:endocytosis"/>
    <property type="evidence" value="ECO:0007669"/>
    <property type="project" value="TreeGrafter"/>
</dbReference>
<reference evidence="1 2" key="1">
    <citation type="submission" date="2015-04" db="EMBL/GenBank/DDBJ databases">
        <title>Draft genome of the roundworm Trichinella nativa.</title>
        <authorList>
            <person name="Mitreva M."/>
        </authorList>
    </citation>
    <scope>NUCLEOTIDE SEQUENCE [LARGE SCALE GENOMIC DNA]</scope>
    <source>
        <strain evidence="1 2">ISS45</strain>
    </source>
</reference>
<comment type="caution">
    <text evidence="1">The sequence shown here is derived from an EMBL/GenBank/DDBJ whole genome shotgun (WGS) entry which is preliminary data.</text>
</comment>
<sequence length="306" mass="32853">VGVGAACIVTSEAWPSGHQLDVSVSVLLALAQDTQLPACSSDDVWALYSLRLIADSGGPMYRSFVEPTLNVCLNLLLSSSSFTANDVGQCVSRLVAALITTVGPELQNNVGSVVRIRSNFLVISAIMSAHPDPFVQAQSIGCYQQLYLFAPLHVDLSLLVRRLCSLFTSCHLILRRAAFCCLRQLVQREARQVHQHVQALIPEGLNAAKVRIKGSASATDIASYLSAPSIQDSVLPETGIEGALFAALDDEDDPSAVSDLKEILLNLVQSLGSENLAHWLELCKDVVASADCNQSKEVPVAQDEQQ</sequence>
<gene>
    <name evidence="1" type="ORF">D917_08614</name>
</gene>
<dbReference type="PANTHER" id="PTHR21663:SF0">
    <property type="entry name" value="HEAT REPEAT-CONTAINING PROTEIN 5B"/>
    <property type="match status" value="1"/>
</dbReference>
<dbReference type="GO" id="GO:0042147">
    <property type="term" value="P:retrograde transport, endosome to Golgi"/>
    <property type="evidence" value="ECO:0007669"/>
    <property type="project" value="TreeGrafter"/>
</dbReference>
<dbReference type="GO" id="GO:0008104">
    <property type="term" value="P:intracellular protein localization"/>
    <property type="evidence" value="ECO:0007669"/>
    <property type="project" value="TreeGrafter"/>
</dbReference>
<dbReference type="Proteomes" id="UP000243006">
    <property type="component" value="Unassembled WGS sequence"/>
</dbReference>
<name>A0A1Y3EJ67_9BILA</name>
<dbReference type="GO" id="GO:0005794">
    <property type="term" value="C:Golgi apparatus"/>
    <property type="evidence" value="ECO:0007669"/>
    <property type="project" value="TreeGrafter"/>
</dbReference>